<dbReference type="RefSeq" id="WP_123961327.1">
    <property type="nucleotide sequence ID" value="NZ_CP033898.1"/>
</dbReference>
<dbReference type="SMART" id="SM00382">
    <property type="entry name" value="AAA"/>
    <property type="match status" value="1"/>
</dbReference>
<dbReference type="InterPro" id="IPR003439">
    <property type="entry name" value="ABC_transporter-like_ATP-bd"/>
</dbReference>
<accession>A0A3G6IWZ1</accession>
<dbReference type="InterPro" id="IPR003593">
    <property type="entry name" value="AAA+_ATPase"/>
</dbReference>
<evidence type="ECO:0000313" key="6">
    <source>
        <dbReference type="Proteomes" id="UP000271426"/>
    </source>
</evidence>
<dbReference type="GO" id="GO:0016887">
    <property type="term" value="F:ATP hydrolysis activity"/>
    <property type="evidence" value="ECO:0007669"/>
    <property type="project" value="InterPro"/>
</dbReference>
<proteinExistence type="predicted"/>
<dbReference type="InterPro" id="IPR015854">
    <property type="entry name" value="ABC_transpr_LolD-like"/>
</dbReference>
<dbReference type="KEGG" id="cpso:CPPEL_10970"/>
<evidence type="ECO:0000256" key="3">
    <source>
        <dbReference type="ARBA" id="ARBA00022840"/>
    </source>
</evidence>
<dbReference type="OrthoDB" id="9802264at2"/>
<dbReference type="GO" id="GO:0022857">
    <property type="term" value="F:transmembrane transporter activity"/>
    <property type="evidence" value="ECO:0007669"/>
    <property type="project" value="TreeGrafter"/>
</dbReference>
<dbReference type="PROSITE" id="PS50893">
    <property type="entry name" value="ABC_TRANSPORTER_2"/>
    <property type="match status" value="1"/>
</dbReference>
<evidence type="ECO:0000256" key="1">
    <source>
        <dbReference type="ARBA" id="ARBA00022448"/>
    </source>
</evidence>
<dbReference type="CDD" id="cd03255">
    <property type="entry name" value="ABC_MJ0796_LolCDE_FtsE"/>
    <property type="match status" value="1"/>
</dbReference>
<sequence length="235" mass="25655">MNNVVSLIDATVVYPDGESTITALDHATLDLRAGQVLGVVGESGSGKSTMLSVAGALQVPTSGEVIICGEHAEKASVVERTEIRREHIGFVFQSPNLLGALTAREQLLITEHLRGVRGKALRAQRERAEELLQRVGLEGMGDRRPEQLSGGQRQRVNIARALMSKPQLLLADEPTSALDAKLSQEIVQLIRELTDEFQFATMMITHNRSQLDIADRIVEMRDGKMQEIPASKVGV</sequence>
<reference evidence="5 6" key="1">
    <citation type="submission" date="2018-11" db="EMBL/GenBank/DDBJ databases">
        <authorList>
            <person name="Kleinhagauer T."/>
            <person name="Glaeser S.P."/>
            <person name="Spergser J."/>
            <person name="Ruckert C."/>
            <person name="Kaempfer P."/>
            <person name="Busse H.-J."/>
        </authorList>
    </citation>
    <scope>NUCLEOTIDE SEQUENCE [LARGE SCALE GENOMIC DNA]</scope>
    <source>
        <strain evidence="5 6">812CH</strain>
    </source>
</reference>
<protein>
    <submittedName>
        <fullName evidence="5">Macrolide export ATP-binding/permease protein MacB</fullName>
        <ecNumber evidence="5">3.6.3.-</ecNumber>
    </submittedName>
</protein>
<dbReference type="PANTHER" id="PTHR24220">
    <property type="entry name" value="IMPORT ATP-BINDING PROTEIN"/>
    <property type="match status" value="1"/>
</dbReference>
<keyword evidence="2" id="KW-0547">Nucleotide-binding</keyword>
<name>A0A3G6IWZ1_9CORY</name>
<dbReference type="InterPro" id="IPR017871">
    <property type="entry name" value="ABC_transporter-like_CS"/>
</dbReference>
<evidence type="ECO:0000313" key="5">
    <source>
        <dbReference type="EMBL" id="AZA10285.1"/>
    </source>
</evidence>
<dbReference type="GO" id="GO:0005524">
    <property type="term" value="F:ATP binding"/>
    <property type="evidence" value="ECO:0007669"/>
    <property type="project" value="UniProtKB-KW"/>
</dbReference>
<dbReference type="PANTHER" id="PTHR24220:SF685">
    <property type="entry name" value="ABC TRANSPORTER RELATED"/>
    <property type="match status" value="1"/>
</dbReference>
<dbReference type="SUPFAM" id="SSF52540">
    <property type="entry name" value="P-loop containing nucleoside triphosphate hydrolases"/>
    <property type="match status" value="1"/>
</dbReference>
<dbReference type="PROSITE" id="PS00211">
    <property type="entry name" value="ABC_TRANSPORTER_1"/>
    <property type="match status" value="1"/>
</dbReference>
<keyword evidence="5" id="KW-0378">Hydrolase</keyword>
<dbReference type="InterPro" id="IPR027417">
    <property type="entry name" value="P-loop_NTPase"/>
</dbReference>
<keyword evidence="1" id="KW-0813">Transport</keyword>
<dbReference type="GO" id="GO:0005886">
    <property type="term" value="C:plasma membrane"/>
    <property type="evidence" value="ECO:0007669"/>
    <property type="project" value="TreeGrafter"/>
</dbReference>
<dbReference type="Pfam" id="PF00005">
    <property type="entry name" value="ABC_tran"/>
    <property type="match status" value="1"/>
</dbReference>
<keyword evidence="6" id="KW-1185">Reference proteome</keyword>
<evidence type="ECO:0000259" key="4">
    <source>
        <dbReference type="PROSITE" id="PS50893"/>
    </source>
</evidence>
<keyword evidence="3 5" id="KW-0067">ATP-binding</keyword>
<organism evidence="5 6">
    <name type="scientific">Corynebacterium pseudopelargi</name>
    <dbReference type="NCBI Taxonomy" id="2080757"/>
    <lineage>
        <taxon>Bacteria</taxon>
        <taxon>Bacillati</taxon>
        <taxon>Actinomycetota</taxon>
        <taxon>Actinomycetes</taxon>
        <taxon>Mycobacteriales</taxon>
        <taxon>Corynebacteriaceae</taxon>
        <taxon>Corynebacterium</taxon>
    </lineage>
</organism>
<dbReference type="AlphaFoldDB" id="A0A3G6IWZ1"/>
<evidence type="ECO:0000256" key="2">
    <source>
        <dbReference type="ARBA" id="ARBA00022741"/>
    </source>
</evidence>
<dbReference type="Proteomes" id="UP000271426">
    <property type="component" value="Chromosome"/>
</dbReference>
<gene>
    <name evidence="5" type="primary">macB</name>
    <name evidence="5" type="ORF">CPPEL_10970</name>
</gene>
<dbReference type="InterPro" id="IPR017911">
    <property type="entry name" value="MacB-like_ATP-bd"/>
</dbReference>
<dbReference type="EC" id="3.6.3.-" evidence="5"/>
<feature type="domain" description="ABC transporter" evidence="4">
    <location>
        <begin position="5"/>
        <end position="235"/>
    </location>
</feature>
<dbReference type="EMBL" id="CP033898">
    <property type="protein sequence ID" value="AZA10285.1"/>
    <property type="molecule type" value="Genomic_DNA"/>
</dbReference>
<dbReference type="Gene3D" id="3.40.50.300">
    <property type="entry name" value="P-loop containing nucleotide triphosphate hydrolases"/>
    <property type="match status" value="1"/>
</dbReference>